<sequence>MLHLVSWTYHGISVCTAQPTLVLFISPPSSALGREAKDGNGNWSHLSSQLPSFSSVGLGPLVHSKASTTRHNQGDQAYRARFADVKTSRGQ</sequence>
<protein>
    <submittedName>
        <fullName evidence="1">Uncharacterized protein</fullName>
    </submittedName>
</protein>
<dbReference type="VEuPathDB" id="FungiDB:CHGG_00691"/>
<gene>
    <name evidence="1" type="ORF">CHGG_00691</name>
</gene>
<evidence type="ECO:0000313" key="1">
    <source>
        <dbReference type="EMBL" id="EAQ92456.1"/>
    </source>
</evidence>
<dbReference type="Proteomes" id="UP000001056">
    <property type="component" value="Unassembled WGS sequence"/>
</dbReference>
<dbReference type="AlphaFoldDB" id="Q2HGG3"/>
<dbReference type="HOGENOM" id="CLU_2426808_0_0_1"/>
<name>Q2HGG3_CHAGB</name>
<dbReference type="InParanoid" id="Q2HGG3"/>
<keyword evidence="2" id="KW-1185">Reference proteome</keyword>
<organism evidence="1 2">
    <name type="scientific">Chaetomium globosum (strain ATCC 6205 / CBS 148.51 / DSM 1962 / NBRC 6347 / NRRL 1970)</name>
    <name type="common">Soil fungus</name>
    <dbReference type="NCBI Taxonomy" id="306901"/>
    <lineage>
        <taxon>Eukaryota</taxon>
        <taxon>Fungi</taxon>
        <taxon>Dikarya</taxon>
        <taxon>Ascomycota</taxon>
        <taxon>Pezizomycotina</taxon>
        <taxon>Sordariomycetes</taxon>
        <taxon>Sordariomycetidae</taxon>
        <taxon>Sordariales</taxon>
        <taxon>Chaetomiaceae</taxon>
        <taxon>Chaetomium</taxon>
    </lineage>
</organism>
<evidence type="ECO:0000313" key="2">
    <source>
        <dbReference type="Proteomes" id="UP000001056"/>
    </source>
</evidence>
<dbReference type="RefSeq" id="XP_001219912.1">
    <property type="nucleotide sequence ID" value="XM_001219911.1"/>
</dbReference>
<dbReference type="EMBL" id="CH408029">
    <property type="protein sequence ID" value="EAQ92456.1"/>
    <property type="molecule type" value="Genomic_DNA"/>
</dbReference>
<reference evidence="2" key="1">
    <citation type="journal article" date="2015" name="Genome Announc.">
        <title>Draft genome sequence of the cellulolytic fungus Chaetomium globosum.</title>
        <authorList>
            <person name="Cuomo C.A."/>
            <person name="Untereiner W.A."/>
            <person name="Ma L.-J."/>
            <person name="Grabherr M."/>
            <person name="Birren B.W."/>
        </authorList>
    </citation>
    <scope>NUCLEOTIDE SEQUENCE [LARGE SCALE GENOMIC DNA]</scope>
    <source>
        <strain evidence="2">ATCC 6205 / CBS 148.51 / DSM 1962 / NBRC 6347 / NRRL 1970</strain>
    </source>
</reference>
<proteinExistence type="predicted"/>
<accession>Q2HGG3</accession>
<dbReference type="GeneID" id="4386916"/>